<dbReference type="NCBIfam" id="TIGR00093">
    <property type="entry name" value="pseudouridine synthase"/>
    <property type="match status" value="1"/>
</dbReference>
<dbReference type="InterPro" id="IPR002942">
    <property type="entry name" value="S4_RNA-bd"/>
</dbReference>
<gene>
    <name evidence="6" type="ordered locus">Tter_0689</name>
</gene>
<dbReference type="HOGENOM" id="CLU_024979_1_2_0"/>
<dbReference type="KEGG" id="ttr:Tter_0689"/>
<evidence type="ECO:0000256" key="3">
    <source>
        <dbReference type="PROSITE-ProRule" id="PRU00182"/>
    </source>
</evidence>
<dbReference type="InterPro" id="IPR000748">
    <property type="entry name" value="PsdUridine_synth_RsuA/RluB/E/F"/>
</dbReference>
<evidence type="ECO:0000313" key="7">
    <source>
        <dbReference type="Proteomes" id="UP000000323"/>
    </source>
</evidence>
<evidence type="ECO:0000256" key="1">
    <source>
        <dbReference type="ARBA" id="ARBA00008348"/>
    </source>
</evidence>
<evidence type="ECO:0000313" key="6">
    <source>
        <dbReference type="EMBL" id="ACZ41606.1"/>
    </source>
</evidence>
<protein>
    <recommendedName>
        <fullName evidence="4">Pseudouridine synthase</fullName>
        <ecNumber evidence="4">5.4.99.-</ecNumber>
    </recommendedName>
</protein>
<dbReference type="GO" id="GO:0000455">
    <property type="term" value="P:enzyme-directed rRNA pseudouridine synthesis"/>
    <property type="evidence" value="ECO:0007669"/>
    <property type="project" value="UniProtKB-ARBA"/>
</dbReference>
<dbReference type="STRING" id="525904.Tter_0689"/>
<organism evidence="6 7">
    <name type="scientific">Thermobaculum terrenum (strain ATCC BAA-798 / CCMEE 7001 / YNP1)</name>
    <dbReference type="NCBI Taxonomy" id="525904"/>
    <lineage>
        <taxon>Bacteria</taxon>
        <taxon>Bacillati</taxon>
        <taxon>Chloroflexota</taxon>
        <taxon>Chloroflexia</taxon>
        <taxon>Candidatus Thermobaculales</taxon>
        <taxon>Candidatus Thermobaculaceae</taxon>
        <taxon>Thermobaculum</taxon>
    </lineage>
</organism>
<dbReference type="GO" id="GO:0120159">
    <property type="term" value="F:rRNA pseudouridine synthase activity"/>
    <property type="evidence" value="ECO:0007669"/>
    <property type="project" value="UniProtKB-ARBA"/>
</dbReference>
<evidence type="ECO:0000259" key="5">
    <source>
        <dbReference type="SMART" id="SM00363"/>
    </source>
</evidence>
<dbReference type="InterPro" id="IPR036986">
    <property type="entry name" value="S4_RNA-bd_sf"/>
</dbReference>
<dbReference type="PANTHER" id="PTHR47683">
    <property type="entry name" value="PSEUDOURIDINE SYNTHASE FAMILY PROTEIN-RELATED"/>
    <property type="match status" value="1"/>
</dbReference>
<dbReference type="GO" id="GO:0003723">
    <property type="term" value="F:RNA binding"/>
    <property type="evidence" value="ECO:0007669"/>
    <property type="project" value="UniProtKB-KW"/>
</dbReference>
<dbReference type="InterPro" id="IPR020103">
    <property type="entry name" value="PsdUridine_synth_cat_dom_sf"/>
</dbReference>
<dbReference type="InterPro" id="IPR050343">
    <property type="entry name" value="RsuA_PseudoU_synthase"/>
</dbReference>
<dbReference type="PROSITE" id="PS01149">
    <property type="entry name" value="PSI_RSU"/>
    <property type="match status" value="1"/>
</dbReference>
<dbReference type="Gene3D" id="3.10.290.10">
    <property type="entry name" value="RNA-binding S4 domain"/>
    <property type="match status" value="1"/>
</dbReference>
<dbReference type="SUPFAM" id="SSF55120">
    <property type="entry name" value="Pseudouridine synthase"/>
    <property type="match status" value="1"/>
</dbReference>
<accession>D1CFA0</accession>
<dbReference type="Gene3D" id="3.30.70.1560">
    <property type="entry name" value="Alpha-L RNA-binding motif"/>
    <property type="match status" value="1"/>
</dbReference>
<dbReference type="EC" id="5.4.99.-" evidence="4"/>
<keyword evidence="3" id="KW-0694">RNA-binding</keyword>
<dbReference type="SMART" id="SM00363">
    <property type="entry name" value="S4"/>
    <property type="match status" value="1"/>
</dbReference>
<dbReference type="Pfam" id="PF00849">
    <property type="entry name" value="PseudoU_synth_2"/>
    <property type="match status" value="1"/>
</dbReference>
<proteinExistence type="inferred from homology"/>
<dbReference type="eggNOG" id="COG1187">
    <property type="taxonomic scope" value="Bacteria"/>
</dbReference>
<keyword evidence="2 4" id="KW-0413">Isomerase</keyword>
<dbReference type="EMBL" id="CP001825">
    <property type="protein sequence ID" value="ACZ41606.1"/>
    <property type="molecule type" value="Genomic_DNA"/>
</dbReference>
<dbReference type="InterPro" id="IPR018496">
    <property type="entry name" value="PsdUridine_synth_RsuA/RluB_CS"/>
</dbReference>
<keyword evidence="7" id="KW-1185">Reference proteome</keyword>
<dbReference type="Gene3D" id="3.30.70.580">
    <property type="entry name" value="Pseudouridine synthase I, catalytic domain, N-terminal subdomain"/>
    <property type="match status" value="1"/>
</dbReference>
<name>D1CFA0_THET1</name>
<dbReference type="RefSeq" id="WP_012874641.1">
    <property type="nucleotide sequence ID" value="NC_013525.1"/>
</dbReference>
<dbReference type="Proteomes" id="UP000000323">
    <property type="component" value="Chromosome 1"/>
</dbReference>
<dbReference type="CDD" id="cd00165">
    <property type="entry name" value="S4"/>
    <property type="match status" value="1"/>
</dbReference>
<dbReference type="FunFam" id="3.10.290.10:FF:000003">
    <property type="entry name" value="Pseudouridine synthase"/>
    <property type="match status" value="1"/>
</dbReference>
<dbReference type="InterPro" id="IPR020094">
    <property type="entry name" value="TruA/RsuA/RluB/E/F_N"/>
</dbReference>
<dbReference type="SUPFAM" id="SSF55174">
    <property type="entry name" value="Alpha-L RNA-binding motif"/>
    <property type="match status" value="1"/>
</dbReference>
<dbReference type="PANTHER" id="PTHR47683:SF2">
    <property type="entry name" value="RNA-BINDING S4 DOMAIN-CONTAINING PROTEIN"/>
    <property type="match status" value="1"/>
</dbReference>
<feature type="domain" description="RNA-binding S4" evidence="5">
    <location>
        <begin position="5"/>
        <end position="63"/>
    </location>
</feature>
<evidence type="ECO:0000256" key="2">
    <source>
        <dbReference type="ARBA" id="ARBA00023235"/>
    </source>
</evidence>
<comment type="similarity">
    <text evidence="1 4">Belongs to the pseudouridine synthase RsuA family.</text>
</comment>
<dbReference type="PROSITE" id="PS50889">
    <property type="entry name" value="S4"/>
    <property type="match status" value="1"/>
</dbReference>
<reference evidence="7" key="1">
    <citation type="journal article" date="2010" name="Stand. Genomic Sci.">
        <title>Complete genome sequence of 'Thermobaculum terrenum' type strain (YNP1).</title>
        <authorList>
            <person name="Kiss H."/>
            <person name="Cleland D."/>
            <person name="Lapidus A."/>
            <person name="Lucas S."/>
            <person name="Glavina Del Rio T."/>
            <person name="Nolan M."/>
            <person name="Tice H."/>
            <person name="Han C."/>
            <person name="Goodwin L."/>
            <person name="Pitluck S."/>
            <person name="Liolios K."/>
            <person name="Ivanova N."/>
            <person name="Mavromatis K."/>
            <person name="Ovchinnikova G."/>
            <person name="Pati A."/>
            <person name="Chen A."/>
            <person name="Palaniappan K."/>
            <person name="Land M."/>
            <person name="Hauser L."/>
            <person name="Chang Y."/>
            <person name="Jeffries C."/>
            <person name="Lu M."/>
            <person name="Brettin T."/>
            <person name="Detter J."/>
            <person name="Goker M."/>
            <person name="Tindall B."/>
            <person name="Beck B."/>
            <person name="McDermott T."/>
            <person name="Woyke T."/>
            <person name="Bristow J."/>
            <person name="Eisen J."/>
            <person name="Markowitz V."/>
            <person name="Hugenholtz P."/>
            <person name="Kyrpides N."/>
            <person name="Klenk H."/>
            <person name="Cheng J."/>
        </authorList>
    </citation>
    <scope>NUCLEOTIDE SEQUENCE [LARGE SCALE GENOMIC DNA]</scope>
    <source>
        <strain evidence="7">ATCC BAA-798 / YNP1</strain>
    </source>
</reference>
<dbReference type="Pfam" id="PF01479">
    <property type="entry name" value="S4"/>
    <property type="match status" value="1"/>
</dbReference>
<dbReference type="InterPro" id="IPR042092">
    <property type="entry name" value="PsdUridine_s_RsuA/RluB/E/F_cat"/>
</dbReference>
<dbReference type="InterPro" id="IPR006145">
    <property type="entry name" value="PsdUridine_synth_RsuA/RluA"/>
</dbReference>
<dbReference type="CDD" id="cd02870">
    <property type="entry name" value="PseudoU_synth_RsuA_like"/>
    <property type="match status" value="1"/>
</dbReference>
<evidence type="ECO:0000256" key="4">
    <source>
        <dbReference type="RuleBase" id="RU003887"/>
    </source>
</evidence>
<dbReference type="AlphaFoldDB" id="D1CFA0"/>
<sequence length="253" mass="28433">MNEPIRLHKLLAQMGVASRRAAERMIAEGRVSVNGRIVNTPGAMASPEDEIRVDGKLVRQQPKMRYILLNKPAGVLSTAKDERGRKTVIDLLGQSNRVYPVGRLDKDSEGLMLLTNDGELAQRITHPRYGVHKQYMVEVEGYFSDRSLQDLLQGVELEDGFSKPLDAKIISRSRDKSKLLITMGEGRKRQVRRTLAALGYKVKRLTRVALGPLSLGNLKPGEYRELSDQEAKWLRSQLGLTPEISNIQQNHGR</sequence>